<reference evidence="2" key="1">
    <citation type="submission" date="2023-03" db="EMBL/GenBank/DDBJ databases">
        <title>Massive genome expansion in bonnet fungi (Mycena s.s.) driven by repeated elements and novel gene families across ecological guilds.</title>
        <authorList>
            <consortium name="Lawrence Berkeley National Laboratory"/>
            <person name="Harder C.B."/>
            <person name="Miyauchi S."/>
            <person name="Viragh M."/>
            <person name="Kuo A."/>
            <person name="Thoen E."/>
            <person name="Andreopoulos B."/>
            <person name="Lu D."/>
            <person name="Skrede I."/>
            <person name="Drula E."/>
            <person name="Henrissat B."/>
            <person name="Morin E."/>
            <person name="Kohler A."/>
            <person name="Barry K."/>
            <person name="LaButti K."/>
            <person name="Morin E."/>
            <person name="Salamov A."/>
            <person name="Lipzen A."/>
            <person name="Mereny Z."/>
            <person name="Hegedus B."/>
            <person name="Baldrian P."/>
            <person name="Stursova M."/>
            <person name="Weitz H."/>
            <person name="Taylor A."/>
            <person name="Grigoriev I.V."/>
            <person name="Nagy L.G."/>
            <person name="Martin F."/>
            <person name="Kauserud H."/>
        </authorList>
    </citation>
    <scope>NUCLEOTIDE SEQUENCE</scope>
    <source>
        <strain evidence="2">CBHHK200</strain>
    </source>
</reference>
<feature type="region of interest" description="Disordered" evidence="1">
    <location>
        <begin position="131"/>
        <end position="189"/>
    </location>
</feature>
<sequence length="231" mass="25341">MAGNYSPAGADIALLFSAPRAPALPADFNTRLRNSGAGPLKDFFVVDSDLILLKKLTHAFIIFWVLTTRARAGAMRTRTIEYYAIGTRYATREIKPRDRYRYTSPCRRIRASPLNEGWAPDASVRLELLTESTSTPGPIRPAHSDSTKDSELGNTENETKPDQTKATKAVGVSGLGPGLEEGVDRPGGLGKKLVPVVLHSAECTRRRNALALRLVSATRRRMEYTTKDTAK</sequence>
<dbReference type="AlphaFoldDB" id="A0AAD6T7D8"/>
<evidence type="ECO:0000256" key="1">
    <source>
        <dbReference type="SAM" id="MobiDB-lite"/>
    </source>
</evidence>
<dbReference type="EMBL" id="JARJCM010000018">
    <property type="protein sequence ID" value="KAJ7041194.1"/>
    <property type="molecule type" value="Genomic_DNA"/>
</dbReference>
<protein>
    <submittedName>
        <fullName evidence="2">Uncharacterized protein</fullName>
    </submittedName>
</protein>
<accession>A0AAD6T7D8</accession>
<feature type="compositionally biased region" description="Basic and acidic residues" evidence="1">
    <location>
        <begin position="142"/>
        <end position="165"/>
    </location>
</feature>
<evidence type="ECO:0000313" key="3">
    <source>
        <dbReference type="Proteomes" id="UP001218188"/>
    </source>
</evidence>
<gene>
    <name evidence="2" type="ORF">C8F04DRAFT_1177391</name>
</gene>
<proteinExistence type="predicted"/>
<feature type="compositionally biased region" description="Gly residues" evidence="1">
    <location>
        <begin position="173"/>
        <end position="189"/>
    </location>
</feature>
<organism evidence="2 3">
    <name type="scientific">Mycena alexandri</name>
    <dbReference type="NCBI Taxonomy" id="1745969"/>
    <lineage>
        <taxon>Eukaryota</taxon>
        <taxon>Fungi</taxon>
        <taxon>Dikarya</taxon>
        <taxon>Basidiomycota</taxon>
        <taxon>Agaricomycotina</taxon>
        <taxon>Agaricomycetes</taxon>
        <taxon>Agaricomycetidae</taxon>
        <taxon>Agaricales</taxon>
        <taxon>Marasmiineae</taxon>
        <taxon>Mycenaceae</taxon>
        <taxon>Mycena</taxon>
    </lineage>
</organism>
<name>A0AAD6T7D8_9AGAR</name>
<dbReference type="Proteomes" id="UP001218188">
    <property type="component" value="Unassembled WGS sequence"/>
</dbReference>
<comment type="caution">
    <text evidence="2">The sequence shown here is derived from an EMBL/GenBank/DDBJ whole genome shotgun (WGS) entry which is preliminary data.</text>
</comment>
<keyword evidence="3" id="KW-1185">Reference proteome</keyword>
<evidence type="ECO:0000313" key="2">
    <source>
        <dbReference type="EMBL" id="KAJ7041194.1"/>
    </source>
</evidence>